<dbReference type="GO" id="GO:0051539">
    <property type="term" value="F:4 iron, 4 sulfur cluster binding"/>
    <property type="evidence" value="ECO:0007669"/>
    <property type="project" value="UniProtKB-KW"/>
</dbReference>
<feature type="compositionally biased region" description="Low complexity" evidence="14">
    <location>
        <begin position="57"/>
        <end position="84"/>
    </location>
</feature>
<dbReference type="Gene3D" id="1.10.1670.10">
    <property type="entry name" value="Helix-hairpin-Helix base-excision DNA repair enzymes (C-terminal)"/>
    <property type="match status" value="1"/>
</dbReference>
<dbReference type="GO" id="GO:0006298">
    <property type="term" value="P:mismatch repair"/>
    <property type="evidence" value="ECO:0007669"/>
    <property type="project" value="TreeGrafter"/>
</dbReference>
<evidence type="ECO:0000256" key="1">
    <source>
        <dbReference type="ARBA" id="ARBA00000843"/>
    </source>
</evidence>
<feature type="compositionally biased region" description="Basic and acidic residues" evidence="14">
    <location>
        <begin position="687"/>
        <end position="698"/>
    </location>
</feature>
<feature type="region of interest" description="Disordered" evidence="14">
    <location>
        <begin position="717"/>
        <end position="748"/>
    </location>
</feature>
<name>A0A0F7UPA0_NEOCL</name>
<dbReference type="Gene3D" id="3.90.79.10">
    <property type="entry name" value="Nucleoside Triphosphate Pyrophosphohydrolase"/>
    <property type="match status" value="1"/>
</dbReference>
<feature type="compositionally biased region" description="Polar residues" evidence="14">
    <location>
        <begin position="149"/>
        <end position="164"/>
    </location>
</feature>
<feature type="compositionally biased region" description="Low complexity" evidence="14">
    <location>
        <begin position="24"/>
        <end position="47"/>
    </location>
</feature>
<evidence type="ECO:0000256" key="4">
    <source>
        <dbReference type="ARBA" id="ARBA00012045"/>
    </source>
</evidence>
<keyword evidence="10" id="KW-0408">Iron</keyword>
<evidence type="ECO:0000256" key="6">
    <source>
        <dbReference type="ARBA" id="ARBA00022485"/>
    </source>
</evidence>
<keyword evidence="6" id="KW-0004">4Fe-4S</keyword>
<evidence type="ECO:0000256" key="13">
    <source>
        <dbReference type="ARBA" id="ARBA00023295"/>
    </source>
</evidence>
<dbReference type="AlphaFoldDB" id="A0A0F7UPA0"/>
<dbReference type="Pfam" id="PF00730">
    <property type="entry name" value="HhH-GPD"/>
    <property type="match status" value="1"/>
</dbReference>
<evidence type="ECO:0000259" key="15">
    <source>
        <dbReference type="SMART" id="SM00478"/>
    </source>
</evidence>
<evidence type="ECO:0000256" key="10">
    <source>
        <dbReference type="ARBA" id="ARBA00023004"/>
    </source>
</evidence>
<feature type="region of interest" description="Disordered" evidence="14">
    <location>
        <begin position="144"/>
        <end position="177"/>
    </location>
</feature>
<feature type="region of interest" description="Disordered" evidence="14">
    <location>
        <begin position="573"/>
        <end position="599"/>
    </location>
</feature>
<keyword evidence="12" id="KW-0234">DNA repair</keyword>
<keyword evidence="11" id="KW-0411">Iron-sulfur</keyword>
<evidence type="ECO:0000256" key="8">
    <source>
        <dbReference type="ARBA" id="ARBA00022763"/>
    </source>
</evidence>
<comment type="catalytic activity">
    <reaction evidence="1">
        <text>Hydrolyzes free adenine bases from 7,8-dihydro-8-oxoguanine:adenine mismatched double-stranded DNA, leaving an apurinic site.</text>
        <dbReference type="EC" id="3.2.2.31"/>
    </reaction>
</comment>
<feature type="region of interest" description="Disordered" evidence="14">
    <location>
        <begin position="628"/>
        <end position="705"/>
    </location>
</feature>
<dbReference type="Gene3D" id="1.10.340.30">
    <property type="entry name" value="Hypothetical protein, domain 2"/>
    <property type="match status" value="1"/>
</dbReference>
<dbReference type="CDD" id="cd00056">
    <property type="entry name" value="ENDO3c"/>
    <property type="match status" value="1"/>
</dbReference>
<dbReference type="InterPro" id="IPR023170">
    <property type="entry name" value="HhH_base_excis_C"/>
</dbReference>
<gene>
    <name evidence="16" type="ORF">BN1204_056760</name>
</gene>
<evidence type="ECO:0000256" key="2">
    <source>
        <dbReference type="ARBA" id="ARBA00001966"/>
    </source>
</evidence>
<evidence type="ECO:0000256" key="9">
    <source>
        <dbReference type="ARBA" id="ARBA00022801"/>
    </source>
</evidence>
<dbReference type="GO" id="GO:0005634">
    <property type="term" value="C:nucleus"/>
    <property type="evidence" value="ECO:0007669"/>
    <property type="project" value="TreeGrafter"/>
</dbReference>
<dbReference type="GO" id="GO:0046872">
    <property type="term" value="F:metal ion binding"/>
    <property type="evidence" value="ECO:0007669"/>
    <property type="project" value="UniProtKB-KW"/>
</dbReference>
<feature type="compositionally biased region" description="Polar residues" evidence="14">
    <location>
        <begin position="579"/>
        <end position="589"/>
    </location>
</feature>
<evidence type="ECO:0000256" key="14">
    <source>
        <dbReference type="SAM" id="MobiDB-lite"/>
    </source>
</evidence>
<dbReference type="EC" id="3.2.2.31" evidence="4"/>
<organism evidence="16">
    <name type="scientific">Neospora caninum (strain Liverpool)</name>
    <dbReference type="NCBI Taxonomy" id="572307"/>
    <lineage>
        <taxon>Eukaryota</taxon>
        <taxon>Sar</taxon>
        <taxon>Alveolata</taxon>
        <taxon>Apicomplexa</taxon>
        <taxon>Conoidasida</taxon>
        <taxon>Coccidia</taxon>
        <taxon>Eucoccidiorida</taxon>
        <taxon>Eimeriorina</taxon>
        <taxon>Sarcocystidae</taxon>
        <taxon>Neospora</taxon>
    </lineage>
</organism>
<dbReference type="InterPro" id="IPR004036">
    <property type="entry name" value="Endonuclease-III-like_CS2"/>
</dbReference>
<evidence type="ECO:0000256" key="5">
    <source>
        <dbReference type="ARBA" id="ARBA00022023"/>
    </source>
</evidence>
<evidence type="ECO:0000256" key="12">
    <source>
        <dbReference type="ARBA" id="ARBA00023204"/>
    </source>
</evidence>
<dbReference type="GO" id="GO:0000701">
    <property type="term" value="F:purine-specific mismatch base pair DNA N-glycosylase activity"/>
    <property type="evidence" value="ECO:0007669"/>
    <property type="project" value="UniProtKB-EC"/>
</dbReference>
<dbReference type="GO" id="GO:0006284">
    <property type="term" value="P:base-excision repair"/>
    <property type="evidence" value="ECO:0007669"/>
    <property type="project" value="InterPro"/>
</dbReference>
<feature type="compositionally biased region" description="Basic and acidic residues" evidence="14">
    <location>
        <begin position="1"/>
        <end position="11"/>
    </location>
</feature>
<keyword evidence="13" id="KW-0326">Glycosidase</keyword>
<reference evidence="16" key="1">
    <citation type="journal article" date="2015" name="PLoS ONE">
        <title>Comprehensive Evaluation of Toxoplasma gondii VEG and Neospora caninum LIV Genomes with Tachyzoite Stage Transcriptome and Proteome Defines Novel Transcript Features.</title>
        <authorList>
            <person name="Ramaprasad A."/>
            <person name="Mourier T."/>
            <person name="Naeem R."/>
            <person name="Malas T.B."/>
            <person name="Moussa E."/>
            <person name="Panigrahi A."/>
            <person name="Vermont S.J."/>
            <person name="Otto T.D."/>
            <person name="Wastling J."/>
            <person name="Pain A."/>
        </authorList>
    </citation>
    <scope>NUCLEOTIDE SEQUENCE</scope>
    <source>
        <strain evidence="16">Liverpool</strain>
    </source>
</reference>
<feature type="domain" description="HhH-GPD" evidence="15">
    <location>
        <begin position="321"/>
        <end position="472"/>
    </location>
</feature>
<proteinExistence type="inferred from homology"/>
<dbReference type="SUPFAM" id="SSF48150">
    <property type="entry name" value="DNA-glycosylase"/>
    <property type="match status" value="1"/>
</dbReference>
<keyword evidence="9" id="KW-0378">Hydrolase</keyword>
<comment type="similarity">
    <text evidence="3">Belongs to the Nth/MutY family.</text>
</comment>
<keyword evidence="8" id="KW-0227">DNA damage</keyword>
<evidence type="ECO:0000256" key="3">
    <source>
        <dbReference type="ARBA" id="ARBA00008343"/>
    </source>
</evidence>
<dbReference type="GO" id="GO:0032357">
    <property type="term" value="F:oxidized purine DNA binding"/>
    <property type="evidence" value="ECO:0007669"/>
    <property type="project" value="TreeGrafter"/>
</dbReference>
<dbReference type="InterPro" id="IPR044298">
    <property type="entry name" value="MIG/MutY"/>
</dbReference>
<feature type="compositionally biased region" description="Basic and acidic residues" evidence="14">
    <location>
        <begin position="590"/>
        <end position="599"/>
    </location>
</feature>
<dbReference type="InterPro" id="IPR003265">
    <property type="entry name" value="HhH-GPD_domain"/>
</dbReference>
<accession>A0A0F7UPA0</accession>
<dbReference type="PANTHER" id="PTHR42944:SF1">
    <property type="entry name" value="ADENINE DNA GLYCOSYLASE"/>
    <property type="match status" value="1"/>
</dbReference>
<evidence type="ECO:0000313" key="16">
    <source>
        <dbReference type="EMBL" id="CEL69982.1"/>
    </source>
</evidence>
<feature type="compositionally biased region" description="Polar residues" evidence="14">
    <location>
        <begin position="663"/>
        <end position="678"/>
    </location>
</feature>
<evidence type="ECO:0000256" key="11">
    <source>
        <dbReference type="ARBA" id="ARBA00023014"/>
    </source>
</evidence>
<evidence type="ECO:0000256" key="7">
    <source>
        <dbReference type="ARBA" id="ARBA00022723"/>
    </source>
</evidence>
<feature type="region of interest" description="Disordered" evidence="14">
    <location>
        <begin position="1"/>
        <end position="84"/>
    </location>
</feature>
<comment type="cofactor">
    <cofactor evidence="2">
        <name>[4Fe-4S] cluster</name>
        <dbReference type="ChEBI" id="CHEBI:49883"/>
    </cofactor>
</comment>
<sequence>MGKTCQREQRQGGRVVSQTPAETASCVAPSSSSSPVAARSPLSSPSTSSPPIPSSPPSASLPSSSLAAYPSPPRCSASLSSSGAEPSACSDVEDLELLRQACEACGACSVYHHSRFLPRSSALADFRSSLLSWFDTHRRKLPWRGDSPPFTSWSETRAATAEQTSQKKKGVNGKPTPSILSFFAKQKKSKTNGHLHHASSPSCASSSASPPSSSSSSSSSPCGSPSSSSSSSSSFSCCSPSASSSSSSCSPSCSPSSGEASVEVDLDALAASPAPLDPLPSSLSFVACAEEEKEERAKREETKEKTERRVSPYGIWVSEVMLQQTQVCTVIDYWQRWMSRWPTVTELAKAEEGEVSQMWSGLGYYRRARQLLKGAQTVVQDFAGELPGQVDKLLTIPGIGPYTGGAISAIAFGNRAAAVDGNVLRVLSRLLGLAVPADSRALAALCSRLMPPLLDPRRAGASTEALIELGATICTPRAPSCLSCPVRHFCLINQEAKEGSSACRARRELHSSDCKLCISFSEAQAAVRERQQAAYPVAKAAKARPEESYVVLCVTRHNARDLANTNARALDRYGPALSPTGSPSACTDTRTCERKSGKGPGLDRWEVLLRRRRSSGLLAGQLEVPSYLTERTGGAKTPRENEDTRLKKRKRAEEEEEDGEDTCSVSSDVDITHDQTGTLPRLNNARAKQEKETKEPEGRPGVGLLAAAKRGGYIGLTRGAGGSKAGAKAESKQPRDDAGDARRTRTDNTQKALRGLAERLQASVAFADTPAFVGEVSHAFSHVQHMLKIFWVESKDGETPSNSRESSFTRAMPKIAKDESETEKQAKPDGIDCARQLEWVSLNEASALCHSTYTTKVLQALTDFLRLRGDCSSKELVKAEKKLDTKTQTSLPSRFLR</sequence>
<dbReference type="PROSITE" id="PS01155">
    <property type="entry name" value="ENDONUCLEASE_III_2"/>
    <property type="match status" value="1"/>
</dbReference>
<protein>
    <recommendedName>
        <fullName evidence="5">Adenine DNA glycosylase</fullName>
        <ecNumber evidence="4">3.2.2.31</ecNumber>
    </recommendedName>
</protein>
<feature type="compositionally biased region" description="Basic and acidic residues" evidence="14">
    <location>
        <begin position="727"/>
        <end position="748"/>
    </location>
</feature>
<keyword evidence="7" id="KW-0479">Metal-binding</keyword>
<feature type="region of interest" description="Disordered" evidence="14">
    <location>
        <begin position="191"/>
        <end position="233"/>
    </location>
</feature>
<dbReference type="GO" id="GO:0035485">
    <property type="term" value="F:adenine/guanine mispair binding"/>
    <property type="evidence" value="ECO:0007669"/>
    <property type="project" value="TreeGrafter"/>
</dbReference>
<dbReference type="SMART" id="SM00478">
    <property type="entry name" value="ENDO3c"/>
    <property type="match status" value="1"/>
</dbReference>
<dbReference type="FunFam" id="1.10.340.30:FF:000002">
    <property type="entry name" value="Adenine DNA glycosylase"/>
    <property type="match status" value="1"/>
</dbReference>
<feature type="compositionally biased region" description="Low complexity" evidence="14">
    <location>
        <begin position="198"/>
        <end position="233"/>
    </location>
</feature>
<dbReference type="PANTHER" id="PTHR42944">
    <property type="entry name" value="ADENINE DNA GLYCOSYLASE"/>
    <property type="match status" value="1"/>
</dbReference>
<dbReference type="GO" id="GO:0034039">
    <property type="term" value="F:8-oxo-7,8-dihydroguanine DNA N-glycosylase activity"/>
    <property type="evidence" value="ECO:0007669"/>
    <property type="project" value="TreeGrafter"/>
</dbReference>
<dbReference type="InterPro" id="IPR011257">
    <property type="entry name" value="DNA_glycosylase"/>
</dbReference>
<dbReference type="EMBL" id="LN714486">
    <property type="protein sequence ID" value="CEL69982.1"/>
    <property type="molecule type" value="Genomic_DNA"/>
</dbReference>